<dbReference type="InterPro" id="IPR036236">
    <property type="entry name" value="Znf_C2H2_sf"/>
</dbReference>
<evidence type="ECO:0000256" key="3">
    <source>
        <dbReference type="ARBA" id="ARBA00022771"/>
    </source>
</evidence>
<feature type="domain" description="C2H2-type" evidence="6">
    <location>
        <begin position="760"/>
        <end position="783"/>
    </location>
</feature>
<feature type="domain" description="C2H2-type" evidence="6">
    <location>
        <begin position="340"/>
        <end position="362"/>
    </location>
</feature>
<evidence type="ECO:0000256" key="2">
    <source>
        <dbReference type="ARBA" id="ARBA00022737"/>
    </source>
</evidence>
<dbReference type="InterPro" id="IPR050688">
    <property type="entry name" value="Zinc_finger/UBP_domain"/>
</dbReference>
<dbReference type="GO" id="GO:0005634">
    <property type="term" value="C:nucleus"/>
    <property type="evidence" value="ECO:0007669"/>
    <property type="project" value="TreeGrafter"/>
</dbReference>
<evidence type="ECO:0000256" key="1">
    <source>
        <dbReference type="ARBA" id="ARBA00022723"/>
    </source>
</evidence>
<sequence length="986" mass="115512">MEESDSTQIKTMENIWSKRSNGFMQDLLKATEFELHNALLQSEKAAVLSPKMDLIDENSNNKVSIGDDLSSKEYNNFNQRQINMDNLSNASLFTESSNLCTKSNEALSERLKIDHLDKQMCSEYLADADAHKVVSHNLKKREMDDTVKEKNSDIEDTKRRKIENIENNISVDEHPIETEENCESDNDFDDLILTHSPFFLILDIPGISCDGEDTVDELPRNENKCENSVETNIFDSSFLCNEKEAKEPPDCMGDRKYQILSNNFIRKFPEFSNDILTYSKICKANEANVSVNAESKLFSDIKEFPDSIKDMFKSEDLLNISGLESLVHKFGFKELLLKHYECHICFEEFKYSESLVQHIECHGIDNYQCTDCEYYSFDVLEFYRHRSAHTNTKPFACNLCSYECVLMEELTEHVLLHYDKKHECNMCYFQTGVKEELDEHIKIHDKEINLEEHQLLIDDSLQFQEHILWQFNISPYKGINQFSGILKADLSNNMSNPLDTSNPNGKLSPKKCTFPNKVSSPCTQNCSRILTCDFCDYKCNKRAHLDMHMITHTGDRQYKCNICYYSFRQKQNLDKHMQKHKDLKALNFTESYEADTIEKYSKCKKINYSSDHKSYLNNHLIAHNRFTKNELLINCKKCSVVCNSDIDLVLHSINHSKDGCFKCEECDYKSNKKNDIVLHLGKHINNENLHTVDFDKHKKHQECNSGYNSSNYIYKKTEFDAHILINKMEKSNKCNYCYFSFKKRGDLKRHMMRHTGEKPFKCTFCNYTTSRSHQLRKHRQLKHGKMIYTCYKCEYDCKGIRDLKTHQIKCGQDTQMLLVASQKHHKCNDCNLTFSRSFDLKQHINTHTGEKLFKCTECSYKASKSYDLRMHKALKHNVKMYSCSKCEYDCKTVTDLKSHQLTCFQEKKFKCFYCNYESKKKYNFNRHLIACKKNVKCNLCDRGGTKNYECKSCRCKMHPRKVSNPHVKEYSKAKNPKSLKIRLKQK</sequence>
<feature type="domain" description="C2H2-type" evidence="6">
    <location>
        <begin position="825"/>
        <end position="852"/>
    </location>
</feature>
<dbReference type="GO" id="GO:0008270">
    <property type="term" value="F:zinc ion binding"/>
    <property type="evidence" value="ECO:0007669"/>
    <property type="project" value="UniProtKB-KW"/>
</dbReference>
<dbReference type="PROSITE" id="PS50157">
    <property type="entry name" value="ZINC_FINGER_C2H2_2"/>
    <property type="match status" value="7"/>
</dbReference>
<feature type="domain" description="C2H2-type" evidence="6">
    <location>
        <begin position="530"/>
        <end position="557"/>
    </location>
</feature>
<evidence type="ECO:0000313" key="8">
    <source>
        <dbReference type="Proteomes" id="UP001497623"/>
    </source>
</evidence>
<reference evidence="7 8" key="1">
    <citation type="submission" date="2024-05" db="EMBL/GenBank/DDBJ databases">
        <authorList>
            <person name="Wallberg A."/>
        </authorList>
    </citation>
    <scope>NUCLEOTIDE SEQUENCE [LARGE SCALE GENOMIC DNA]</scope>
</reference>
<evidence type="ECO:0000313" key="7">
    <source>
        <dbReference type="EMBL" id="CAL4170007.1"/>
    </source>
</evidence>
<dbReference type="FunFam" id="3.30.160.60:FF:000624">
    <property type="entry name" value="zinc finger protein 697"/>
    <property type="match status" value="1"/>
</dbReference>
<dbReference type="InterPro" id="IPR013087">
    <property type="entry name" value="Znf_C2H2_type"/>
</dbReference>
<dbReference type="SUPFAM" id="SSF57667">
    <property type="entry name" value="beta-beta-alpha zinc fingers"/>
    <property type="match status" value="6"/>
</dbReference>
<dbReference type="PANTHER" id="PTHR24403">
    <property type="entry name" value="ZINC FINGER PROTEIN"/>
    <property type="match status" value="1"/>
</dbReference>
<evidence type="ECO:0000259" key="6">
    <source>
        <dbReference type="PROSITE" id="PS50157"/>
    </source>
</evidence>
<proteinExistence type="predicted"/>
<keyword evidence="2" id="KW-0677">Repeat</keyword>
<dbReference type="AlphaFoldDB" id="A0AAV2S9L3"/>
<gene>
    <name evidence="7" type="ORF">MNOR_LOCUS33942</name>
</gene>
<evidence type="ECO:0000256" key="4">
    <source>
        <dbReference type="ARBA" id="ARBA00022833"/>
    </source>
</evidence>
<protein>
    <recommendedName>
        <fullName evidence="6">C2H2-type domain-containing protein</fullName>
    </recommendedName>
</protein>
<keyword evidence="8" id="KW-1185">Reference proteome</keyword>
<keyword evidence="1" id="KW-0479">Metal-binding</keyword>
<feature type="domain" description="C2H2-type" evidence="6">
    <location>
        <begin position="367"/>
        <end position="394"/>
    </location>
</feature>
<feature type="domain" description="C2H2-type" evidence="6">
    <location>
        <begin position="732"/>
        <end position="759"/>
    </location>
</feature>
<dbReference type="SMART" id="SM00355">
    <property type="entry name" value="ZnF_C2H2"/>
    <property type="match status" value="16"/>
</dbReference>
<organism evidence="7 8">
    <name type="scientific">Meganyctiphanes norvegica</name>
    <name type="common">Northern krill</name>
    <name type="synonym">Thysanopoda norvegica</name>
    <dbReference type="NCBI Taxonomy" id="48144"/>
    <lineage>
        <taxon>Eukaryota</taxon>
        <taxon>Metazoa</taxon>
        <taxon>Ecdysozoa</taxon>
        <taxon>Arthropoda</taxon>
        <taxon>Crustacea</taxon>
        <taxon>Multicrustacea</taxon>
        <taxon>Malacostraca</taxon>
        <taxon>Eumalacostraca</taxon>
        <taxon>Eucarida</taxon>
        <taxon>Euphausiacea</taxon>
        <taxon>Euphausiidae</taxon>
        <taxon>Meganyctiphanes</taxon>
    </lineage>
</organism>
<keyword evidence="3 5" id="KW-0863">Zinc-finger</keyword>
<keyword evidence="4" id="KW-0862">Zinc</keyword>
<dbReference type="EMBL" id="CAXKWB010050561">
    <property type="protein sequence ID" value="CAL4170007.1"/>
    <property type="molecule type" value="Genomic_DNA"/>
</dbReference>
<dbReference type="PANTHER" id="PTHR24403:SF105">
    <property type="entry name" value="ZINC FINGER PROTEIN 2-LIKE ISOFORM X1"/>
    <property type="match status" value="1"/>
</dbReference>
<dbReference type="Pfam" id="PF00096">
    <property type="entry name" value="zf-C2H2"/>
    <property type="match status" value="3"/>
</dbReference>
<feature type="domain" description="C2H2-type" evidence="6">
    <location>
        <begin position="558"/>
        <end position="585"/>
    </location>
</feature>
<dbReference type="Gene3D" id="3.30.160.60">
    <property type="entry name" value="Classic Zinc Finger"/>
    <property type="match status" value="7"/>
</dbReference>
<dbReference type="GO" id="GO:0045944">
    <property type="term" value="P:positive regulation of transcription by RNA polymerase II"/>
    <property type="evidence" value="ECO:0007669"/>
    <property type="project" value="TreeGrafter"/>
</dbReference>
<dbReference type="PROSITE" id="PS00028">
    <property type="entry name" value="ZINC_FINGER_C2H2_1"/>
    <property type="match status" value="6"/>
</dbReference>
<comment type="caution">
    <text evidence="7">The sequence shown here is derived from an EMBL/GenBank/DDBJ whole genome shotgun (WGS) entry which is preliminary data.</text>
</comment>
<evidence type="ECO:0000256" key="5">
    <source>
        <dbReference type="PROSITE-ProRule" id="PRU00042"/>
    </source>
</evidence>
<dbReference type="FunFam" id="3.30.160.60:FF:000446">
    <property type="entry name" value="Zinc finger protein"/>
    <property type="match status" value="1"/>
</dbReference>
<accession>A0AAV2S9L3</accession>
<name>A0AAV2S9L3_MEGNR</name>
<dbReference type="Proteomes" id="UP001497623">
    <property type="component" value="Unassembled WGS sequence"/>
</dbReference>